<dbReference type="VEuPathDB" id="VectorBase:HLOH_056707"/>
<keyword evidence="1" id="KW-0732">Signal</keyword>
<dbReference type="AlphaFoldDB" id="A0A9J6H8G1"/>
<accession>A0A9J6H8G1</accession>
<dbReference type="EMBL" id="JABSTR010001161">
    <property type="protein sequence ID" value="KAH9383556.1"/>
    <property type="molecule type" value="Genomic_DNA"/>
</dbReference>
<dbReference type="Proteomes" id="UP000821853">
    <property type="component" value="Unassembled WGS sequence"/>
</dbReference>
<evidence type="ECO:0000313" key="2">
    <source>
        <dbReference type="EMBL" id="KAH9383556.1"/>
    </source>
</evidence>
<name>A0A9J6H8G1_HAELO</name>
<evidence type="ECO:0000313" key="3">
    <source>
        <dbReference type="Proteomes" id="UP000821853"/>
    </source>
</evidence>
<comment type="caution">
    <text evidence="2">The sequence shown here is derived from an EMBL/GenBank/DDBJ whole genome shotgun (WGS) entry which is preliminary data.</text>
</comment>
<evidence type="ECO:0000256" key="1">
    <source>
        <dbReference type="SAM" id="SignalP"/>
    </source>
</evidence>
<feature type="chain" id="PRO_5039946144" description="Secreted protein" evidence="1">
    <location>
        <begin position="17"/>
        <end position="98"/>
    </location>
</feature>
<evidence type="ECO:0008006" key="4">
    <source>
        <dbReference type="Google" id="ProtNLM"/>
    </source>
</evidence>
<gene>
    <name evidence="2" type="ORF">HPB48_025140</name>
</gene>
<keyword evidence="3" id="KW-1185">Reference proteome</keyword>
<organism evidence="2 3">
    <name type="scientific">Haemaphysalis longicornis</name>
    <name type="common">Bush tick</name>
    <dbReference type="NCBI Taxonomy" id="44386"/>
    <lineage>
        <taxon>Eukaryota</taxon>
        <taxon>Metazoa</taxon>
        <taxon>Ecdysozoa</taxon>
        <taxon>Arthropoda</taxon>
        <taxon>Chelicerata</taxon>
        <taxon>Arachnida</taxon>
        <taxon>Acari</taxon>
        <taxon>Parasitiformes</taxon>
        <taxon>Ixodida</taxon>
        <taxon>Ixodoidea</taxon>
        <taxon>Ixodidae</taxon>
        <taxon>Haemaphysalinae</taxon>
        <taxon>Haemaphysalis</taxon>
    </lineage>
</organism>
<proteinExistence type="predicted"/>
<protein>
    <recommendedName>
        <fullName evidence="4">Secreted protein</fullName>
    </recommendedName>
</protein>
<feature type="signal peptide" evidence="1">
    <location>
        <begin position="1"/>
        <end position="16"/>
    </location>
</feature>
<sequence>MLVAVVLGVGCAETAAVVPWLQGPMGAALEAGFVLEESAAAVYWVSATAAAVAACCCFSPSVPPPRHSVPVGQAQSWVSARLAPADDSAGLEEADAAA</sequence>
<reference evidence="2 3" key="1">
    <citation type="journal article" date="2020" name="Cell">
        <title>Large-Scale Comparative Analyses of Tick Genomes Elucidate Their Genetic Diversity and Vector Capacities.</title>
        <authorList>
            <consortium name="Tick Genome and Microbiome Consortium (TIGMIC)"/>
            <person name="Jia N."/>
            <person name="Wang J."/>
            <person name="Shi W."/>
            <person name="Du L."/>
            <person name="Sun Y."/>
            <person name="Zhan W."/>
            <person name="Jiang J.F."/>
            <person name="Wang Q."/>
            <person name="Zhang B."/>
            <person name="Ji P."/>
            <person name="Bell-Sakyi L."/>
            <person name="Cui X.M."/>
            <person name="Yuan T.T."/>
            <person name="Jiang B.G."/>
            <person name="Yang W.F."/>
            <person name="Lam T.T."/>
            <person name="Chang Q.C."/>
            <person name="Ding S.J."/>
            <person name="Wang X.J."/>
            <person name="Zhu J.G."/>
            <person name="Ruan X.D."/>
            <person name="Zhao L."/>
            <person name="Wei J.T."/>
            <person name="Ye R.Z."/>
            <person name="Que T.C."/>
            <person name="Du C.H."/>
            <person name="Zhou Y.H."/>
            <person name="Cheng J.X."/>
            <person name="Dai P.F."/>
            <person name="Guo W.B."/>
            <person name="Han X.H."/>
            <person name="Huang E.J."/>
            <person name="Li L.F."/>
            <person name="Wei W."/>
            <person name="Gao Y.C."/>
            <person name="Liu J.Z."/>
            <person name="Shao H.Z."/>
            <person name="Wang X."/>
            <person name="Wang C.C."/>
            <person name="Yang T.C."/>
            <person name="Huo Q.B."/>
            <person name="Li W."/>
            <person name="Chen H.Y."/>
            <person name="Chen S.E."/>
            <person name="Zhou L.G."/>
            <person name="Ni X.B."/>
            <person name="Tian J.H."/>
            <person name="Sheng Y."/>
            <person name="Liu T."/>
            <person name="Pan Y.S."/>
            <person name="Xia L.Y."/>
            <person name="Li J."/>
            <person name="Zhao F."/>
            <person name="Cao W.C."/>
        </authorList>
    </citation>
    <scope>NUCLEOTIDE SEQUENCE [LARGE SCALE GENOMIC DNA]</scope>
    <source>
        <strain evidence="2">HaeL-2018</strain>
    </source>
</reference>